<evidence type="ECO:0000313" key="2">
    <source>
        <dbReference type="EMBL" id="KAB0679888.1"/>
    </source>
</evidence>
<gene>
    <name evidence="2" type="ORF">F6X38_11735</name>
</gene>
<evidence type="ECO:0000313" key="3">
    <source>
        <dbReference type="Proteomes" id="UP000432089"/>
    </source>
</evidence>
<organism evidence="2 3">
    <name type="scientific">Plantimonas leprariae</name>
    <dbReference type="NCBI Taxonomy" id="2615207"/>
    <lineage>
        <taxon>Bacteria</taxon>
        <taxon>Pseudomonadati</taxon>
        <taxon>Pseudomonadota</taxon>
        <taxon>Alphaproteobacteria</taxon>
        <taxon>Hyphomicrobiales</taxon>
        <taxon>Aurantimonadaceae</taxon>
        <taxon>Plantimonas</taxon>
    </lineage>
</organism>
<name>A0A7V7TWE4_9HYPH</name>
<feature type="coiled-coil region" evidence="1">
    <location>
        <begin position="1"/>
        <end position="35"/>
    </location>
</feature>
<sequence>MSAERERAERLKRLLDVQARKRRLAEWQLAELRREAGELAAASAEIIESLGTQSLLNGLFLEGRASALRRNEAKIVRNRDAAAKAGAAFAEAQGIEKRMERAVAEAETVAARREERDALAATLDDYLAAARTSLE</sequence>
<comment type="caution">
    <text evidence="2">The sequence shown here is derived from an EMBL/GenBank/DDBJ whole genome shotgun (WGS) entry which is preliminary data.</text>
</comment>
<evidence type="ECO:0008006" key="4">
    <source>
        <dbReference type="Google" id="ProtNLM"/>
    </source>
</evidence>
<accession>A0A7V7TWE4</accession>
<proteinExistence type="predicted"/>
<keyword evidence="1" id="KW-0175">Coiled coil</keyword>
<keyword evidence="3" id="KW-1185">Reference proteome</keyword>
<dbReference type="AlphaFoldDB" id="A0A7V7TWE4"/>
<evidence type="ECO:0000256" key="1">
    <source>
        <dbReference type="SAM" id="Coils"/>
    </source>
</evidence>
<dbReference type="Proteomes" id="UP000432089">
    <property type="component" value="Unassembled WGS sequence"/>
</dbReference>
<dbReference type="EMBL" id="VZDO01000008">
    <property type="protein sequence ID" value="KAB0679888.1"/>
    <property type="molecule type" value="Genomic_DNA"/>
</dbReference>
<dbReference type="RefSeq" id="WP_150970007.1">
    <property type="nucleotide sequence ID" value="NZ_VZDO01000008.1"/>
</dbReference>
<protein>
    <recommendedName>
        <fullName evidence="4">Flagellar FliJ protein</fullName>
    </recommendedName>
</protein>
<reference evidence="2 3" key="1">
    <citation type="submission" date="2019-09" db="EMBL/GenBank/DDBJ databases">
        <title>YIM 132180 draft genome.</title>
        <authorList>
            <person name="Zhang K."/>
        </authorList>
    </citation>
    <scope>NUCLEOTIDE SEQUENCE [LARGE SCALE GENOMIC DNA]</scope>
    <source>
        <strain evidence="2 3">YIM 132180</strain>
    </source>
</reference>